<accession>A0A4R1MJ40</accession>
<keyword evidence="1" id="KW-1133">Transmembrane helix</keyword>
<feature type="transmembrane region" description="Helical" evidence="1">
    <location>
        <begin position="143"/>
        <end position="163"/>
    </location>
</feature>
<keyword evidence="3" id="KW-1185">Reference proteome</keyword>
<dbReference type="InterPro" id="IPR010787">
    <property type="entry name" value="DUF1385"/>
</dbReference>
<dbReference type="OrthoDB" id="9784805at2"/>
<name>A0A4R1MJ40_9FIRM</name>
<comment type="caution">
    <text evidence="2">The sequence shown here is derived from an EMBL/GenBank/DDBJ whole genome shotgun (WGS) entry which is preliminary data.</text>
</comment>
<dbReference type="Proteomes" id="UP000294545">
    <property type="component" value="Unassembled WGS sequence"/>
</dbReference>
<dbReference type="PANTHER" id="PTHR42867:SF1">
    <property type="entry name" value="MEMBRANE PROTEIN-RELATED"/>
    <property type="match status" value="1"/>
</dbReference>
<protein>
    <submittedName>
        <fullName evidence="2">Uncharacterized protein YqhQ</fullName>
    </submittedName>
</protein>
<feature type="transmembrane region" description="Helical" evidence="1">
    <location>
        <begin position="107"/>
        <end position="131"/>
    </location>
</feature>
<keyword evidence="1" id="KW-0472">Membrane</keyword>
<dbReference type="RefSeq" id="WP_132282851.1">
    <property type="nucleotide sequence ID" value="NZ_SMGQ01000014.1"/>
</dbReference>
<dbReference type="AlphaFoldDB" id="A0A4R1MJ40"/>
<feature type="transmembrane region" description="Helical" evidence="1">
    <location>
        <begin position="208"/>
        <end position="227"/>
    </location>
</feature>
<evidence type="ECO:0000313" key="2">
    <source>
        <dbReference type="EMBL" id="TCK92415.1"/>
    </source>
</evidence>
<gene>
    <name evidence="2" type="ORF">EDC19_2150</name>
</gene>
<dbReference type="PANTHER" id="PTHR42867">
    <property type="entry name" value="MEMBRANE PROTEIN-RELATED"/>
    <property type="match status" value="1"/>
</dbReference>
<dbReference type="EMBL" id="SMGQ01000014">
    <property type="protein sequence ID" value="TCK92415.1"/>
    <property type="molecule type" value="Genomic_DNA"/>
</dbReference>
<evidence type="ECO:0000256" key="1">
    <source>
        <dbReference type="SAM" id="Phobius"/>
    </source>
</evidence>
<evidence type="ECO:0000313" key="3">
    <source>
        <dbReference type="Proteomes" id="UP000294545"/>
    </source>
</evidence>
<proteinExistence type="predicted"/>
<organism evidence="2 3">
    <name type="scientific">Natranaerovirga hydrolytica</name>
    <dbReference type="NCBI Taxonomy" id="680378"/>
    <lineage>
        <taxon>Bacteria</taxon>
        <taxon>Bacillati</taxon>
        <taxon>Bacillota</taxon>
        <taxon>Clostridia</taxon>
        <taxon>Lachnospirales</taxon>
        <taxon>Natranaerovirgaceae</taxon>
        <taxon>Natranaerovirga</taxon>
    </lineage>
</organism>
<keyword evidence="1" id="KW-0812">Transmembrane</keyword>
<sequence length="310" mass="35094">MKKVNIGGQAVIEGVMMKCQDKYTVAVRKPDKEIVLDHKEYKSKSEQYKILKLPILRGILAFGESMVIGIKTLTYSAEFYEIEEESAQESKIDRFLDKHFGDKTQDILIGFSVFFAVIISIGLFMVTPLLLTSLIKQFIPITQIQTLIEGVIRISLFLGYIMLISKMKDIQRVFQYHGAEHKTINCLENEKELTVDNVKSYSRLHKRCGTSFLLVVMVVSVIVFMFVRIDVLWVRLLSRIILVPLIAGLSYEVIRFAGKSESSLVNIVSYPGMCLQKLTTKEPDNDQIEVAIMAVKGVLENGEDPSSNVL</sequence>
<reference evidence="2 3" key="1">
    <citation type="submission" date="2019-03" db="EMBL/GenBank/DDBJ databases">
        <title>Genomic Encyclopedia of Type Strains, Phase IV (KMG-IV): sequencing the most valuable type-strain genomes for metagenomic binning, comparative biology and taxonomic classification.</title>
        <authorList>
            <person name="Goeker M."/>
        </authorList>
    </citation>
    <scope>NUCLEOTIDE SEQUENCE [LARGE SCALE GENOMIC DNA]</scope>
    <source>
        <strain evidence="2 3">DSM 24176</strain>
    </source>
</reference>
<dbReference type="Pfam" id="PF07136">
    <property type="entry name" value="DUF1385"/>
    <property type="match status" value="1"/>
</dbReference>